<dbReference type="EMBL" id="JAKKPZ010000016">
    <property type="protein sequence ID" value="KAI1713206.1"/>
    <property type="molecule type" value="Genomic_DNA"/>
</dbReference>
<evidence type="ECO:0000256" key="1">
    <source>
        <dbReference type="SAM" id="MobiDB-lite"/>
    </source>
</evidence>
<reference evidence="2" key="1">
    <citation type="submission" date="2022-01" db="EMBL/GenBank/DDBJ databases">
        <title>Genome Sequence Resource for Two Populations of Ditylenchus destructor, the Migratory Endoparasitic Phytonematode.</title>
        <authorList>
            <person name="Zhang H."/>
            <person name="Lin R."/>
            <person name="Xie B."/>
        </authorList>
    </citation>
    <scope>NUCLEOTIDE SEQUENCE</scope>
    <source>
        <strain evidence="2">BazhouSP</strain>
    </source>
</reference>
<feature type="region of interest" description="Disordered" evidence="1">
    <location>
        <begin position="1"/>
        <end position="22"/>
    </location>
</feature>
<feature type="compositionally biased region" description="Low complexity" evidence="1">
    <location>
        <begin position="106"/>
        <end position="115"/>
    </location>
</feature>
<dbReference type="InterPro" id="IPR019002">
    <property type="entry name" value="Ribosome_biogenesis_Nop16"/>
</dbReference>
<feature type="compositionally biased region" description="Basic and acidic residues" evidence="1">
    <location>
        <begin position="116"/>
        <end position="125"/>
    </location>
</feature>
<dbReference type="Proteomes" id="UP001201812">
    <property type="component" value="Unassembled WGS sequence"/>
</dbReference>
<feature type="compositionally biased region" description="Basic and acidic residues" evidence="1">
    <location>
        <begin position="89"/>
        <end position="105"/>
    </location>
</feature>
<organism evidence="2 3">
    <name type="scientific">Ditylenchus destructor</name>
    <dbReference type="NCBI Taxonomy" id="166010"/>
    <lineage>
        <taxon>Eukaryota</taxon>
        <taxon>Metazoa</taxon>
        <taxon>Ecdysozoa</taxon>
        <taxon>Nematoda</taxon>
        <taxon>Chromadorea</taxon>
        <taxon>Rhabditida</taxon>
        <taxon>Tylenchina</taxon>
        <taxon>Tylenchomorpha</taxon>
        <taxon>Sphaerularioidea</taxon>
        <taxon>Anguinidae</taxon>
        <taxon>Anguininae</taxon>
        <taxon>Ditylenchus</taxon>
    </lineage>
</organism>
<feature type="compositionally biased region" description="Basic and acidic residues" evidence="1">
    <location>
        <begin position="245"/>
        <end position="257"/>
    </location>
</feature>
<comment type="caution">
    <text evidence="2">The sequence shown here is derived from an EMBL/GenBank/DDBJ whole genome shotgun (WGS) entry which is preliminary data.</text>
</comment>
<name>A0AAD4N394_9BILA</name>
<sequence length="387" mass="43781">MLHHPSPKRSHKAGWSRNHNAKKRRAYIQKRAFINNWLCSTVEGKQLKHASLCAVIHPRTEPKPQKTEKPKKQENIVHEPQPSSSKVTEQPKKEQQSKQGKENAKNQKSGKGNQQKIDEKVHKTESNQVEPPALKAQVNAQTSENAKGKKSGKKNEKREKKDSETSQKSTVIKAEVEEFGADHKKRLSEELVVDVSTNGMLSANDSNLTKCSMDSGVDMTNGTDSFGREQHRSGSNTNSVGQESNEDKTLMEEKNSEESGITRFAHSVQQFVSQVQEKIFTEPTQQVITSTSYEPAKANLHTALKIDYSDFKKAPSVSSLTDSPRHRRPRVYKLLPKDIEYCTYMVDNYGQNYQAMCKDPKNVYMDDASSIARKIRVFKEYMNSVKA</sequence>
<feature type="compositionally biased region" description="Basic and acidic residues" evidence="1">
    <location>
        <begin position="153"/>
        <end position="165"/>
    </location>
</feature>
<feature type="region of interest" description="Disordered" evidence="1">
    <location>
        <begin position="58"/>
        <end position="171"/>
    </location>
</feature>
<evidence type="ECO:0000313" key="2">
    <source>
        <dbReference type="EMBL" id="KAI1713206.1"/>
    </source>
</evidence>
<accession>A0AAD4N394</accession>
<proteinExistence type="predicted"/>
<protein>
    <submittedName>
        <fullName evidence="2">Nucleolar protein 16</fullName>
    </submittedName>
</protein>
<dbReference type="AlphaFoldDB" id="A0AAD4N394"/>
<feature type="compositionally biased region" description="Polar residues" evidence="1">
    <location>
        <begin position="233"/>
        <end position="243"/>
    </location>
</feature>
<evidence type="ECO:0000313" key="3">
    <source>
        <dbReference type="Proteomes" id="UP001201812"/>
    </source>
</evidence>
<feature type="compositionally biased region" description="Basic and acidic residues" evidence="1">
    <location>
        <begin position="58"/>
        <end position="77"/>
    </location>
</feature>
<gene>
    <name evidence="2" type="ORF">DdX_09280</name>
</gene>
<keyword evidence="3" id="KW-1185">Reference proteome</keyword>
<dbReference type="Pfam" id="PF09420">
    <property type="entry name" value="Nop16"/>
    <property type="match status" value="1"/>
</dbReference>
<feature type="region of interest" description="Disordered" evidence="1">
    <location>
        <begin position="220"/>
        <end position="259"/>
    </location>
</feature>